<dbReference type="Proteomes" id="UP001283361">
    <property type="component" value="Unassembled WGS sequence"/>
</dbReference>
<evidence type="ECO:0000313" key="4">
    <source>
        <dbReference type="Proteomes" id="UP001283361"/>
    </source>
</evidence>
<proteinExistence type="predicted"/>
<feature type="compositionally biased region" description="Polar residues" evidence="1">
    <location>
        <begin position="89"/>
        <end position="101"/>
    </location>
</feature>
<organism evidence="3 4">
    <name type="scientific">Elysia crispata</name>
    <name type="common">lettuce slug</name>
    <dbReference type="NCBI Taxonomy" id="231223"/>
    <lineage>
        <taxon>Eukaryota</taxon>
        <taxon>Metazoa</taxon>
        <taxon>Spiralia</taxon>
        <taxon>Lophotrochozoa</taxon>
        <taxon>Mollusca</taxon>
        <taxon>Gastropoda</taxon>
        <taxon>Heterobranchia</taxon>
        <taxon>Euthyneura</taxon>
        <taxon>Panpulmonata</taxon>
        <taxon>Sacoglossa</taxon>
        <taxon>Placobranchoidea</taxon>
        <taxon>Plakobranchidae</taxon>
        <taxon>Elysia</taxon>
    </lineage>
</organism>
<evidence type="ECO:0000259" key="2">
    <source>
        <dbReference type="Pfam" id="PF13843"/>
    </source>
</evidence>
<keyword evidence="4" id="KW-1185">Reference proteome</keyword>
<dbReference type="EMBL" id="JAWDGP010006898">
    <property type="protein sequence ID" value="KAK3733454.1"/>
    <property type="molecule type" value="Genomic_DNA"/>
</dbReference>
<comment type="caution">
    <text evidence="3">The sequence shown here is derived from an EMBL/GenBank/DDBJ whole genome shotgun (WGS) entry which is preliminary data.</text>
</comment>
<dbReference type="Pfam" id="PF13843">
    <property type="entry name" value="DDE_Tnp_1_7"/>
    <property type="match status" value="1"/>
</dbReference>
<evidence type="ECO:0000313" key="3">
    <source>
        <dbReference type="EMBL" id="KAK3733454.1"/>
    </source>
</evidence>
<dbReference type="InterPro" id="IPR029526">
    <property type="entry name" value="PGBD"/>
</dbReference>
<feature type="domain" description="PiggyBac transposable element-derived protein" evidence="2">
    <location>
        <begin position="1"/>
        <end position="70"/>
    </location>
</feature>
<dbReference type="AlphaFoldDB" id="A0AAE0Y5N2"/>
<gene>
    <name evidence="3" type="ORF">RRG08_019722</name>
</gene>
<evidence type="ECO:0000256" key="1">
    <source>
        <dbReference type="SAM" id="MobiDB-lite"/>
    </source>
</evidence>
<accession>A0AAE0Y5N2</accession>
<sequence length="101" mass="11032">MCEASTSYPLKSIPYLGKGTTFTREATNDSVVCDIVKNLTEQFADSGRSVTCDTFFTDLNLAEKLLKRNLSMNSEEKQEVLSSIIPKQGKSSSDGVEISVS</sequence>
<feature type="region of interest" description="Disordered" evidence="1">
    <location>
        <begin position="81"/>
        <end position="101"/>
    </location>
</feature>
<reference evidence="3" key="1">
    <citation type="journal article" date="2023" name="G3 (Bethesda)">
        <title>A reference genome for the long-term kleptoplast-retaining sea slug Elysia crispata morphotype clarki.</title>
        <authorList>
            <person name="Eastman K.E."/>
            <person name="Pendleton A.L."/>
            <person name="Shaikh M.A."/>
            <person name="Suttiyut T."/>
            <person name="Ogas R."/>
            <person name="Tomko P."/>
            <person name="Gavelis G."/>
            <person name="Widhalm J.R."/>
            <person name="Wisecaver J.H."/>
        </authorList>
    </citation>
    <scope>NUCLEOTIDE SEQUENCE</scope>
    <source>
        <strain evidence="3">ECLA1</strain>
    </source>
</reference>
<protein>
    <recommendedName>
        <fullName evidence="2">PiggyBac transposable element-derived protein domain-containing protein</fullName>
    </recommendedName>
</protein>
<name>A0AAE0Y5N2_9GAST</name>